<gene>
    <name evidence="2" type="ORF">SAMN04489714_0224</name>
</gene>
<reference evidence="2 3" key="1">
    <citation type="submission" date="2016-10" db="EMBL/GenBank/DDBJ databases">
        <authorList>
            <person name="Varghese N."/>
            <person name="Submissions S."/>
        </authorList>
    </citation>
    <scope>NUCLEOTIDE SEQUENCE [LARGE SCALE GENOMIC DNA]</scope>
    <source>
        <strain evidence="2 3">DSM 9169</strain>
    </source>
</reference>
<dbReference type="RefSeq" id="WP_092648159.1">
    <property type="nucleotide sequence ID" value="NZ_LT629792.1"/>
</dbReference>
<dbReference type="EMBL" id="LT629792">
    <property type="protein sequence ID" value="SDT86037.1"/>
    <property type="molecule type" value="Genomic_DNA"/>
</dbReference>
<name>A0ABY0V532_9ACTO</name>
<evidence type="ECO:0000313" key="2">
    <source>
        <dbReference type="EMBL" id="SDT86037.1"/>
    </source>
</evidence>
<sequence length="79" mass="9272">MESFDVELRWPDLFEHLSEREHHAVRQSLAAAWHEGFEPTRNHVKNLTEYARGAITREEYRQRSIEIARHMAGVSSAAR</sequence>
<protein>
    <recommendedName>
        <fullName evidence="1">Antitoxin VbhA domain-containing protein</fullName>
    </recommendedName>
</protein>
<feature type="domain" description="Antitoxin VbhA" evidence="1">
    <location>
        <begin position="23"/>
        <end position="63"/>
    </location>
</feature>
<dbReference type="Pfam" id="PF18495">
    <property type="entry name" value="VbhA"/>
    <property type="match status" value="1"/>
</dbReference>
<dbReference type="Proteomes" id="UP000198976">
    <property type="component" value="Chromosome I"/>
</dbReference>
<dbReference type="InterPro" id="IPR043038">
    <property type="entry name" value="VbhA_sf"/>
</dbReference>
<dbReference type="Gene3D" id="1.10.8.1050">
    <property type="entry name" value="Antitoxin VbhA-like"/>
    <property type="match status" value="1"/>
</dbReference>
<proteinExistence type="predicted"/>
<organism evidence="2 3">
    <name type="scientific">Schaalia radingae</name>
    <dbReference type="NCBI Taxonomy" id="131110"/>
    <lineage>
        <taxon>Bacteria</taxon>
        <taxon>Bacillati</taxon>
        <taxon>Actinomycetota</taxon>
        <taxon>Actinomycetes</taxon>
        <taxon>Actinomycetales</taxon>
        <taxon>Actinomycetaceae</taxon>
        <taxon>Schaalia</taxon>
    </lineage>
</organism>
<dbReference type="InterPro" id="IPR041535">
    <property type="entry name" value="VbhA"/>
</dbReference>
<keyword evidence="3" id="KW-1185">Reference proteome</keyword>
<accession>A0ABY0V532</accession>
<evidence type="ECO:0000259" key="1">
    <source>
        <dbReference type="Pfam" id="PF18495"/>
    </source>
</evidence>
<evidence type="ECO:0000313" key="3">
    <source>
        <dbReference type="Proteomes" id="UP000198976"/>
    </source>
</evidence>